<keyword evidence="2" id="KW-1185">Reference proteome</keyword>
<organism evidence="1 2">
    <name type="scientific">Hondaea fermentalgiana</name>
    <dbReference type="NCBI Taxonomy" id="2315210"/>
    <lineage>
        <taxon>Eukaryota</taxon>
        <taxon>Sar</taxon>
        <taxon>Stramenopiles</taxon>
        <taxon>Bigyra</taxon>
        <taxon>Labyrinthulomycetes</taxon>
        <taxon>Thraustochytrida</taxon>
        <taxon>Thraustochytriidae</taxon>
        <taxon>Hondaea</taxon>
    </lineage>
</organism>
<reference evidence="1 2" key="1">
    <citation type="submission" date="2017-12" db="EMBL/GenBank/DDBJ databases">
        <title>Sequencing, de novo assembly and annotation of complete genome of a new Thraustochytrid species, strain FCC1311.</title>
        <authorList>
            <person name="Sedici K."/>
            <person name="Godart F."/>
            <person name="Aiese Cigliano R."/>
            <person name="Sanseverino W."/>
            <person name="Barakat M."/>
            <person name="Ortet P."/>
            <person name="Marechal E."/>
            <person name="Cagnac O."/>
            <person name="Amato A."/>
        </authorList>
    </citation>
    <scope>NUCLEOTIDE SEQUENCE [LARGE SCALE GENOMIC DNA]</scope>
</reference>
<dbReference type="InParanoid" id="A0A2R5FCZ3"/>
<gene>
    <name evidence="1" type="ORF">FCC1311_118382</name>
</gene>
<protein>
    <submittedName>
        <fullName evidence="1">Tyrosine kinase, putative</fullName>
    </submittedName>
</protein>
<sequence length="159" mass="16577">VTVCSPCGHWNRLPCTAEDTEPCSAGLAIDTQGKVANPGTCIGCGTNKRPVCTRDGEEPCENGYYEKDGYCYTCGIEGAAFCEGQNKCLPGYTPMLGATEACTRCGYKDMPACANPNESPCSNGLGVNHDSGLCEYCGTAGKPGCETTCEPCRTGLALD</sequence>
<feature type="non-terminal residue" evidence="1">
    <location>
        <position position="1"/>
    </location>
</feature>
<dbReference type="EMBL" id="BEYU01002021">
    <property type="protein sequence ID" value="GBG16060.1"/>
    <property type="molecule type" value="Genomic_DNA"/>
</dbReference>
<accession>A0A2R5FCZ3</accession>
<evidence type="ECO:0000313" key="1">
    <source>
        <dbReference type="EMBL" id="GBG16060.1"/>
    </source>
</evidence>
<evidence type="ECO:0000313" key="2">
    <source>
        <dbReference type="Proteomes" id="UP000241890"/>
    </source>
</evidence>
<keyword evidence="1" id="KW-0808">Transferase</keyword>
<proteinExistence type="predicted"/>
<comment type="caution">
    <text evidence="1">The sequence shown here is derived from an EMBL/GenBank/DDBJ whole genome shotgun (WGS) entry which is preliminary data.</text>
</comment>
<dbReference type="AlphaFoldDB" id="A0A2R5FCZ3"/>
<feature type="non-terminal residue" evidence="1">
    <location>
        <position position="159"/>
    </location>
</feature>
<name>A0A2R5FCZ3_9STRA</name>
<dbReference type="GO" id="GO:0016301">
    <property type="term" value="F:kinase activity"/>
    <property type="evidence" value="ECO:0007669"/>
    <property type="project" value="UniProtKB-KW"/>
</dbReference>
<dbReference type="Proteomes" id="UP000241890">
    <property type="component" value="Unassembled WGS sequence"/>
</dbReference>
<keyword evidence="1" id="KW-0418">Kinase</keyword>